<dbReference type="AlphaFoldDB" id="A0A6I9QJP3"/>
<sequence>MDSPNLFGSEPELSERTYPPRVIQAGTPGFKPPRGFNKPLPLPPSPSPVRSHAGASLCETLKTLAPNPNPSPPLPPMKTLIPRVLFIHFPPPSPLPLRSYRFSLIFLHSVAGEENHQRLTESLPSSPPSPSSSSHPFSSSSSSSRRHHEGESRNVKVSVWWDFENCNIPVGVNVFRVASRITSALRSTGIKGPVTITAFGDVVQLSRATQEALTSTGVCLNHVPRSGKNSSDRSFMADLVYWVSQNPPPVHFFLISGDRDFANILHRLRMSNYNIVLASTDTAPGVLCSAATIMWPWSALVRGENISVKHFNHPPDGLYGSWYGHYKGVLDDPFSGMEQAANSQPDEYMESISEAKARPIPKAVVNGIRQVLCWYPEGINLSDLRAELKRNNITIDKDFFGYKKFSHLLCSMPNVVRFKPPPPGENQPLAIGIHRSVTESVEPCPKLAKDIEISGGKGCAISQNGKTSEVAPPTTISEPSPSQKETDANGSIGTSTVPRGHEGVVEGRFERLWKTSIGSEPPKAEPSPSSEGTDVDTFVGAFTSQRQNEALVEEGLFRRIWKTLSGSRGGHSKDKNGTIRRPDSATCEDSNEDGASVCSCKHSEKAKSEEKKAARPRDDPSGLVGCGLSSSDASKSLPMDKTVEPLEEHIGAADMRMGFFSRMASWWRSWKYGAKGQEDSVASIREVLDNEERNVQGESVKTLTDASCLPEAHDLFSKAYFWDALKSFLLAPKGSDIILKSRTR</sequence>
<dbReference type="RefSeq" id="XP_010910577.3">
    <property type="nucleotide sequence ID" value="XM_010912275.3"/>
</dbReference>
<organism evidence="3 4">
    <name type="scientific">Elaeis guineensis var. tenera</name>
    <name type="common">Oil palm</name>
    <dbReference type="NCBI Taxonomy" id="51953"/>
    <lineage>
        <taxon>Eukaryota</taxon>
        <taxon>Viridiplantae</taxon>
        <taxon>Streptophyta</taxon>
        <taxon>Embryophyta</taxon>
        <taxon>Tracheophyta</taxon>
        <taxon>Spermatophyta</taxon>
        <taxon>Magnoliopsida</taxon>
        <taxon>Liliopsida</taxon>
        <taxon>Arecaceae</taxon>
        <taxon>Arecoideae</taxon>
        <taxon>Cocoseae</taxon>
        <taxon>Elaeidinae</taxon>
        <taxon>Elaeis</taxon>
    </lineage>
</organism>
<dbReference type="InterPro" id="IPR025605">
    <property type="entry name" value="OST-HTH/LOTUS_dom"/>
</dbReference>
<reference evidence="4" key="1">
    <citation type="submission" date="2025-08" db="UniProtKB">
        <authorList>
            <consortium name="RefSeq"/>
        </authorList>
    </citation>
    <scope>IDENTIFICATION</scope>
</reference>
<dbReference type="InterPro" id="IPR024768">
    <property type="entry name" value="Marf1"/>
</dbReference>
<feature type="compositionally biased region" description="Low complexity" evidence="1">
    <location>
        <begin position="131"/>
        <end position="143"/>
    </location>
</feature>
<dbReference type="Gene3D" id="3.40.50.1010">
    <property type="entry name" value="5'-nuclease"/>
    <property type="match status" value="1"/>
</dbReference>
<feature type="compositionally biased region" description="Basic and acidic residues" evidence="1">
    <location>
        <begin position="499"/>
        <end position="513"/>
    </location>
</feature>
<dbReference type="CDD" id="cd10910">
    <property type="entry name" value="PIN_limkain_b1_N_like"/>
    <property type="match status" value="1"/>
</dbReference>
<evidence type="ECO:0000259" key="2">
    <source>
        <dbReference type="PROSITE" id="PS51644"/>
    </source>
</evidence>
<feature type="region of interest" description="Disordered" evidence="1">
    <location>
        <begin position="565"/>
        <end position="639"/>
    </location>
</feature>
<feature type="compositionally biased region" description="Basic and acidic residues" evidence="1">
    <location>
        <begin position="571"/>
        <end position="583"/>
    </location>
</feature>
<dbReference type="OrthoDB" id="549353at2759"/>
<dbReference type="Pfam" id="PF12872">
    <property type="entry name" value="OST-HTH"/>
    <property type="match status" value="1"/>
</dbReference>
<dbReference type="GO" id="GO:0005777">
    <property type="term" value="C:peroxisome"/>
    <property type="evidence" value="ECO:0007669"/>
    <property type="project" value="InterPro"/>
</dbReference>
<dbReference type="GO" id="GO:0004540">
    <property type="term" value="F:RNA nuclease activity"/>
    <property type="evidence" value="ECO:0007669"/>
    <property type="project" value="InterPro"/>
</dbReference>
<proteinExistence type="predicted"/>
<evidence type="ECO:0000313" key="3">
    <source>
        <dbReference type="Proteomes" id="UP000504607"/>
    </source>
</evidence>
<protein>
    <submittedName>
        <fullName evidence="4">Uncharacterized protein LOC105036511</fullName>
    </submittedName>
</protein>
<name>A0A6I9QJP3_ELAGV</name>
<dbReference type="Gene3D" id="3.30.420.610">
    <property type="entry name" value="LOTUS domain-like"/>
    <property type="match status" value="1"/>
</dbReference>
<dbReference type="PANTHER" id="PTHR14379">
    <property type="entry name" value="LIMKAIN B LKAP"/>
    <property type="match status" value="1"/>
</dbReference>
<feature type="region of interest" description="Disordered" evidence="1">
    <location>
        <begin position="25"/>
        <end position="52"/>
    </location>
</feature>
<dbReference type="Proteomes" id="UP000504607">
    <property type="component" value="Unplaced"/>
</dbReference>
<dbReference type="FunCoup" id="A0A6I9QJP3">
    <property type="interactions" value="1362"/>
</dbReference>
<feature type="domain" description="HTH OST-type" evidence="2">
    <location>
        <begin position="360"/>
        <end position="435"/>
    </location>
</feature>
<evidence type="ECO:0000256" key="1">
    <source>
        <dbReference type="SAM" id="MobiDB-lite"/>
    </source>
</evidence>
<keyword evidence="3" id="KW-1185">Reference proteome</keyword>
<dbReference type="PANTHER" id="PTHR14379:SF6">
    <property type="entry name" value="EMB|CAB71880.1"/>
    <property type="match status" value="1"/>
</dbReference>
<gene>
    <name evidence="4" type="primary">LOC105036511</name>
</gene>
<feature type="region of interest" description="Disordered" evidence="1">
    <location>
        <begin position="458"/>
        <end position="536"/>
    </location>
</feature>
<feature type="region of interest" description="Disordered" evidence="1">
    <location>
        <begin position="117"/>
        <end position="149"/>
    </location>
</feature>
<dbReference type="PROSITE" id="PS51644">
    <property type="entry name" value="HTH_OST"/>
    <property type="match status" value="1"/>
</dbReference>
<feature type="compositionally biased region" description="Basic and acidic residues" evidence="1">
    <location>
        <begin position="601"/>
        <end position="620"/>
    </location>
</feature>
<dbReference type="InterPro" id="IPR041966">
    <property type="entry name" value="LOTUS-like"/>
</dbReference>
<evidence type="ECO:0000313" key="4">
    <source>
        <dbReference type="RefSeq" id="XP_010910577.3"/>
    </source>
</evidence>
<feature type="compositionally biased region" description="Polar residues" evidence="1">
    <location>
        <begin position="474"/>
        <end position="497"/>
    </location>
</feature>
<dbReference type="GO" id="GO:0010468">
    <property type="term" value="P:regulation of gene expression"/>
    <property type="evidence" value="ECO:0007669"/>
    <property type="project" value="InterPro"/>
</dbReference>
<dbReference type="InterPro" id="IPR021139">
    <property type="entry name" value="NYN"/>
</dbReference>
<accession>A0A6I9QJP3</accession>
<dbReference type="InParanoid" id="A0A6I9QJP3"/>
<dbReference type="Pfam" id="PF01936">
    <property type="entry name" value="NYN"/>
    <property type="match status" value="1"/>
</dbReference>